<accession>A0A7Z8G480</accession>
<feature type="domain" description="Gram-positive cocci surface proteins LPxTG" evidence="7">
    <location>
        <begin position="99"/>
        <end position="137"/>
    </location>
</feature>
<dbReference type="AlphaFoldDB" id="A0A7Z8G480"/>
<dbReference type="EMBL" id="NRPP01000017">
    <property type="protein sequence ID" value="TFJ24971.1"/>
    <property type="molecule type" value="Genomic_DNA"/>
</dbReference>
<keyword evidence="6" id="KW-0812">Transmembrane</keyword>
<dbReference type="Proteomes" id="UP000297938">
    <property type="component" value="Unassembled WGS sequence"/>
</dbReference>
<feature type="transmembrane region" description="Helical" evidence="6">
    <location>
        <begin position="117"/>
        <end position="134"/>
    </location>
</feature>
<evidence type="ECO:0000259" key="7">
    <source>
        <dbReference type="Pfam" id="PF00746"/>
    </source>
</evidence>
<evidence type="ECO:0000313" key="9">
    <source>
        <dbReference type="Proteomes" id="UP000297938"/>
    </source>
</evidence>
<evidence type="ECO:0000256" key="1">
    <source>
        <dbReference type="ARBA" id="ARBA00022512"/>
    </source>
</evidence>
<feature type="region of interest" description="Disordered" evidence="5">
    <location>
        <begin position="66"/>
        <end position="111"/>
    </location>
</feature>
<organism evidence="8 9">
    <name type="scientific">Carnobacterium divergens</name>
    <name type="common">Lactobacillus divergens</name>
    <dbReference type="NCBI Taxonomy" id="2748"/>
    <lineage>
        <taxon>Bacteria</taxon>
        <taxon>Bacillati</taxon>
        <taxon>Bacillota</taxon>
        <taxon>Bacilli</taxon>
        <taxon>Lactobacillales</taxon>
        <taxon>Carnobacteriaceae</taxon>
        <taxon>Carnobacterium</taxon>
    </lineage>
</organism>
<evidence type="ECO:0000256" key="6">
    <source>
        <dbReference type="SAM" id="Phobius"/>
    </source>
</evidence>
<evidence type="ECO:0000256" key="2">
    <source>
        <dbReference type="ARBA" id="ARBA00022525"/>
    </source>
</evidence>
<evidence type="ECO:0000313" key="8">
    <source>
        <dbReference type="EMBL" id="TFJ24971.1"/>
    </source>
</evidence>
<keyword evidence="2" id="KW-0964">Secreted</keyword>
<proteinExistence type="predicted"/>
<keyword evidence="4" id="KW-0572">Peptidoglycan-anchor</keyword>
<reference evidence="8 9" key="1">
    <citation type="journal article" date="2018" name="Int. J. Food Microbiol.">
        <title>Growth of Carnobacterium spp. isolated from chilled vacuum-packaged meat under relevant acidic conditions.</title>
        <authorList>
            <person name="Zhang P."/>
            <person name="Badoni M."/>
            <person name="Ganzle M."/>
            <person name="Yang X."/>
        </authorList>
    </citation>
    <scope>NUCLEOTIDE SEQUENCE [LARGE SCALE GENOMIC DNA]</scope>
    <source>
        <strain evidence="8 9">B2</strain>
    </source>
</reference>
<keyword evidence="6" id="KW-1133">Transmembrane helix</keyword>
<keyword evidence="3" id="KW-0732">Signal</keyword>
<gene>
    <name evidence="8" type="ORF">CKN69_10130</name>
</gene>
<dbReference type="Pfam" id="PF00746">
    <property type="entry name" value="Gram_pos_anchor"/>
    <property type="match status" value="1"/>
</dbReference>
<dbReference type="RefSeq" id="WP_135026283.1">
    <property type="nucleotide sequence ID" value="NZ_JBFUWK010000004.1"/>
</dbReference>
<sequence>MKFRTPLFTDHSKVPENLDFKVNLNVNGEIVSEDLSPSITIPHITGKPIKPVDPIKPIDPVNPVKPLEPIGPAKPVNPTKPIKLVDVSKSENQKQSIKSKKEKNNLPKTGESKNKKIFKATTIGIILTSFVLFYNKRLEKGKF</sequence>
<evidence type="ECO:0000256" key="4">
    <source>
        <dbReference type="ARBA" id="ARBA00023088"/>
    </source>
</evidence>
<dbReference type="InterPro" id="IPR019931">
    <property type="entry name" value="LPXTG_anchor"/>
</dbReference>
<evidence type="ECO:0000256" key="5">
    <source>
        <dbReference type="SAM" id="MobiDB-lite"/>
    </source>
</evidence>
<comment type="caution">
    <text evidence="8">The sequence shown here is derived from an EMBL/GenBank/DDBJ whole genome shotgun (WGS) entry which is preliminary data.</text>
</comment>
<keyword evidence="6" id="KW-0472">Membrane</keyword>
<protein>
    <recommendedName>
        <fullName evidence="7">Gram-positive cocci surface proteins LPxTG domain-containing protein</fullName>
    </recommendedName>
</protein>
<feature type="compositionally biased region" description="Basic and acidic residues" evidence="5">
    <location>
        <begin position="102"/>
        <end position="111"/>
    </location>
</feature>
<name>A0A7Z8G480_CARDV</name>
<evidence type="ECO:0000256" key="3">
    <source>
        <dbReference type="ARBA" id="ARBA00022729"/>
    </source>
</evidence>
<keyword evidence="1" id="KW-0134">Cell wall</keyword>